<evidence type="ECO:0000313" key="3">
    <source>
        <dbReference type="Proteomes" id="UP000050929"/>
    </source>
</evidence>
<dbReference type="SMART" id="SM00530">
    <property type="entry name" value="HTH_XRE"/>
    <property type="match status" value="1"/>
</dbReference>
<gene>
    <name evidence="2" type="ORF">FC72_GL001982</name>
</gene>
<reference evidence="2 3" key="1">
    <citation type="journal article" date="2015" name="Genome Announc.">
        <title>Expanding the biotechnology potential of lactobacilli through comparative genomics of 213 strains and associated genera.</title>
        <authorList>
            <person name="Sun Z."/>
            <person name="Harris H.M."/>
            <person name="McCann A."/>
            <person name="Guo C."/>
            <person name="Argimon S."/>
            <person name="Zhang W."/>
            <person name="Yang X."/>
            <person name="Jeffery I.B."/>
            <person name="Cooney J.C."/>
            <person name="Kagawa T.F."/>
            <person name="Liu W."/>
            <person name="Song Y."/>
            <person name="Salvetti E."/>
            <person name="Wrobel A."/>
            <person name="Rasinkangas P."/>
            <person name="Parkhill J."/>
            <person name="Rea M.C."/>
            <person name="O'Sullivan O."/>
            <person name="Ritari J."/>
            <person name="Douillard F.P."/>
            <person name="Paul Ross R."/>
            <person name="Yang R."/>
            <person name="Briner A.E."/>
            <person name="Felis G.E."/>
            <person name="de Vos W.M."/>
            <person name="Barrangou R."/>
            <person name="Klaenhammer T.R."/>
            <person name="Caufield P.W."/>
            <person name="Cui Y."/>
            <person name="Zhang H."/>
            <person name="O'Toole P.W."/>
        </authorList>
    </citation>
    <scope>NUCLEOTIDE SEQUENCE [LARGE SCALE GENOMIC DNA]</scope>
    <source>
        <strain evidence="2 3">DSM 20183</strain>
    </source>
</reference>
<name>A0A0R1J973_9LACO</name>
<feature type="domain" description="HTH cro/C1-type" evidence="1">
    <location>
        <begin position="7"/>
        <end position="60"/>
    </location>
</feature>
<dbReference type="Gene3D" id="1.25.40.10">
    <property type="entry name" value="Tetratricopeptide repeat domain"/>
    <property type="match status" value="1"/>
</dbReference>
<dbReference type="Pfam" id="PF01381">
    <property type="entry name" value="HTH_3"/>
    <property type="match status" value="1"/>
</dbReference>
<dbReference type="CDD" id="cd00093">
    <property type="entry name" value="HTH_XRE"/>
    <property type="match status" value="1"/>
</dbReference>
<dbReference type="PROSITE" id="PS50943">
    <property type="entry name" value="HTH_CROC1"/>
    <property type="match status" value="1"/>
</dbReference>
<accession>A0A0R1J973</accession>
<comment type="caution">
    <text evidence="2">The sequence shown here is derived from an EMBL/GenBank/DDBJ whole genome shotgun (WGS) entry which is preliminary data.</text>
</comment>
<sequence>MLLGNVIQSKRKSLNINQTELADGICTQAIISKIENQNIAPSINILISICQRLNLTLDQVFSEFSSLPSSNLIQDKFDQLDTAVQDNNFQILESVLPTIKKSALPSLEKAHLHFLYSLLSKSKNDFDDVIFQLNYSLELLTNRNSFWGTMIYSELGQIYLEKSQNDKAKYYFDQAYSNIDIVVNSNSEYYYYRSSIIRLAKWYTDKGDYNKSDLLIDRGLHSFDKYFTAQFTDELYYISAMNALGREPIDYNKLSHALTTAIAFADYNDNDELMDKIKQLMSSHNINELKIKP</sequence>
<dbReference type="GO" id="GO:0003677">
    <property type="term" value="F:DNA binding"/>
    <property type="evidence" value="ECO:0007669"/>
    <property type="project" value="InterPro"/>
</dbReference>
<evidence type="ECO:0000259" key="1">
    <source>
        <dbReference type="PROSITE" id="PS50943"/>
    </source>
</evidence>
<dbReference type="OrthoDB" id="1150409at2"/>
<proteinExistence type="predicted"/>
<keyword evidence="3" id="KW-1185">Reference proteome</keyword>
<dbReference type="STRING" id="1423811.FC72_GL001982"/>
<dbReference type="InterPro" id="IPR011990">
    <property type="entry name" value="TPR-like_helical_dom_sf"/>
</dbReference>
<dbReference type="PATRIC" id="fig|1423811.3.peg.2026"/>
<dbReference type="AlphaFoldDB" id="A0A0R1J973"/>
<dbReference type="InterPro" id="IPR053163">
    <property type="entry name" value="HTH-type_regulator_Rgg"/>
</dbReference>
<dbReference type="SUPFAM" id="SSF48452">
    <property type="entry name" value="TPR-like"/>
    <property type="match status" value="1"/>
</dbReference>
<organism evidence="2 3">
    <name type="scientific">Companilactobacillus tucceti DSM 20183</name>
    <dbReference type="NCBI Taxonomy" id="1423811"/>
    <lineage>
        <taxon>Bacteria</taxon>
        <taxon>Bacillati</taxon>
        <taxon>Bacillota</taxon>
        <taxon>Bacilli</taxon>
        <taxon>Lactobacillales</taxon>
        <taxon>Lactobacillaceae</taxon>
        <taxon>Companilactobacillus</taxon>
    </lineage>
</organism>
<dbReference type="PANTHER" id="PTHR37038">
    <property type="entry name" value="TRANSCRIPTIONAL REGULATOR-RELATED"/>
    <property type="match status" value="1"/>
</dbReference>
<dbReference type="InterPro" id="IPR010982">
    <property type="entry name" value="Lambda_DNA-bd_dom_sf"/>
</dbReference>
<dbReference type="Proteomes" id="UP000050929">
    <property type="component" value="Unassembled WGS sequence"/>
</dbReference>
<dbReference type="InterPro" id="IPR001387">
    <property type="entry name" value="Cro/C1-type_HTH"/>
</dbReference>
<dbReference type="RefSeq" id="WP_057765352.1">
    <property type="nucleotide sequence ID" value="NZ_AZDG01000008.1"/>
</dbReference>
<dbReference type="SUPFAM" id="SSF47413">
    <property type="entry name" value="lambda repressor-like DNA-binding domains"/>
    <property type="match status" value="1"/>
</dbReference>
<dbReference type="EMBL" id="AZDG01000008">
    <property type="protein sequence ID" value="KRK64740.1"/>
    <property type="molecule type" value="Genomic_DNA"/>
</dbReference>
<protein>
    <submittedName>
        <fullName evidence="2">Helix-turn-helix domain-containing protein</fullName>
    </submittedName>
</protein>
<evidence type="ECO:0000313" key="2">
    <source>
        <dbReference type="EMBL" id="KRK64740.1"/>
    </source>
</evidence>